<organism evidence="8">
    <name type="scientific">Thermodesulfobacterium geofontis</name>
    <dbReference type="NCBI Taxonomy" id="1295609"/>
    <lineage>
        <taxon>Bacteria</taxon>
        <taxon>Pseudomonadati</taxon>
        <taxon>Thermodesulfobacteriota</taxon>
        <taxon>Thermodesulfobacteria</taxon>
        <taxon>Thermodesulfobacteriales</taxon>
        <taxon>Thermodesulfobacteriaceae</taxon>
        <taxon>Thermodesulfobacterium</taxon>
    </lineage>
</organism>
<dbReference type="PANTHER" id="PTHR43385">
    <property type="entry name" value="RIBOFLAVIN TRANSPORTER RIBJ"/>
    <property type="match status" value="1"/>
</dbReference>
<evidence type="ECO:0000256" key="1">
    <source>
        <dbReference type="ARBA" id="ARBA00004141"/>
    </source>
</evidence>
<dbReference type="InterPro" id="IPR020846">
    <property type="entry name" value="MFS_dom"/>
</dbReference>
<evidence type="ECO:0000256" key="6">
    <source>
        <dbReference type="SAM" id="Phobius"/>
    </source>
</evidence>
<feature type="transmembrane region" description="Helical" evidence="6">
    <location>
        <begin position="263"/>
        <end position="282"/>
    </location>
</feature>
<evidence type="ECO:0000313" key="8">
    <source>
        <dbReference type="EMBL" id="HGU15047.1"/>
    </source>
</evidence>
<evidence type="ECO:0000256" key="4">
    <source>
        <dbReference type="ARBA" id="ARBA00022989"/>
    </source>
</evidence>
<name>A0A7V4JNV9_9BACT</name>
<feature type="transmembrane region" description="Helical" evidence="6">
    <location>
        <begin position="140"/>
        <end position="160"/>
    </location>
</feature>
<dbReference type="PANTHER" id="PTHR43385:SF1">
    <property type="entry name" value="RIBOFLAVIN TRANSPORTER RIBJ"/>
    <property type="match status" value="1"/>
</dbReference>
<sequence>MEELKVLGMKAENGRWWYVVFGLIINICLGAIYAFSIFRPPLEKLWNISATQSGLPFMVFLAMFALTMPFAGNLIQRWGPRNTMFLGALLVGIGWIAASFSPNINTLTLLYGVIGGAGVGVVYGAPIATSAKWFPDRGGLAIGLTVGGFGLSALVTAPIIKQLIGTVGPLSTFLYLGIAFLLILIILSIPYKFPPEGWKPEGFVVSTSTTPSLPGVELDRGEMIKTIAFWALWLTYTIGCLAGLMAIGISAPAGKEVGLTAETAALAVSLYAIFNFLGRPFFGALTDKIKPKAAAILSFLIIGTVSLLIYGVREKIIFLIGFCLLWFNLGGWLAIAPTATKIFFGTKFYGKNYGLVFTAYGAGAIAGVLLSGRIKDITGSYFSVFPIVAGLCLLGIIISIMGLKPPKTELK</sequence>
<gene>
    <name evidence="8" type="ORF">ENU91_00035</name>
</gene>
<keyword evidence="3 6" id="KW-0812">Transmembrane</keyword>
<feature type="transmembrane region" description="Helical" evidence="6">
    <location>
        <begin position="227"/>
        <end position="251"/>
    </location>
</feature>
<dbReference type="CDD" id="cd17353">
    <property type="entry name" value="MFS_OFA_like"/>
    <property type="match status" value="1"/>
</dbReference>
<dbReference type="SUPFAM" id="SSF103473">
    <property type="entry name" value="MFS general substrate transporter"/>
    <property type="match status" value="1"/>
</dbReference>
<feature type="transmembrane region" description="Helical" evidence="6">
    <location>
        <begin position="16"/>
        <end position="35"/>
    </location>
</feature>
<proteinExistence type="predicted"/>
<comment type="caution">
    <text evidence="8">The sequence shown here is derived from an EMBL/GenBank/DDBJ whole genome shotgun (WGS) entry which is preliminary data.</text>
</comment>
<keyword evidence="5 6" id="KW-0472">Membrane</keyword>
<feature type="transmembrane region" description="Helical" evidence="6">
    <location>
        <begin position="380"/>
        <end position="403"/>
    </location>
</feature>
<evidence type="ECO:0000256" key="5">
    <source>
        <dbReference type="ARBA" id="ARBA00023136"/>
    </source>
</evidence>
<dbReference type="GO" id="GO:0022857">
    <property type="term" value="F:transmembrane transporter activity"/>
    <property type="evidence" value="ECO:0007669"/>
    <property type="project" value="InterPro"/>
</dbReference>
<feature type="domain" description="Major facilitator superfamily (MFS) profile" evidence="7">
    <location>
        <begin position="1"/>
        <end position="407"/>
    </location>
</feature>
<dbReference type="AlphaFoldDB" id="A0A7V4JNV9"/>
<feature type="transmembrane region" description="Helical" evidence="6">
    <location>
        <begin position="316"/>
        <end position="335"/>
    </location>
</feature>
<dbReference type="Pfam" id="PF07690">
    <property type="entry name" value="MFS_1"/>
    <property type="match status" value="1"/>
</dbReference>
<keyword evidence="2" id="KW-0813">Transport</keyword>
<dbReference type="InterPro" id="IPR052983">
    <property type="entry name" value="MFS_Riboflavin_Transporter"/>
</dbReference>
<feature type="transmembrane region" description="Helical" evidence="6">
    <location>
        <begin position="172"/>
        <end position="191"/>
    </location>
</feature>
<feature type="transmembrane region" description="Helical" evidence="6">
    <location>
        <begin position="294"/>
        <end position="310"/>
    </location>
</feature>
<feature type="transmembrane region" description="Helical" evidence="6">
    <location>
        <begin position="82"/>
        <end position="101"/>
    </location>
</feature>
<comment type="subcellular location">
    <subcellularLocation>
        <location evidence="1">Membrane</location>
        <topology evidence="1">Multi-pass membrane protein</topology>
    </subcellularLocation>
</comment>
<feature type="transmembrane region" description="Helical" evidence="6">
    <location>
        <begin position="55"/>
        <end position="75"/>
    </location>
</feature>
<dbReference type="PROSITE" id="PS50850">
    <property type="entry name" value="MFS"/>
    <property type="match status" value="1"/>
</dbReference>
<dbReference type="EMBL" id="DTEI01000001">
    <property type="protein sequence ID" value="HGU15047.1"/>
    <property type="molecule type" value="Genomic_DNA"/>
</dbReference>
<evidence type="ECO:0000259" key="7">
    <source>
        <dbReference type="PROSITE" id="PS50850"/>
    </source>
</evidence>
<evidence type="ECO:0000256" key="2">
    <source>
        <dbReference type="ARBA" id="ARBA00022448"/>
    </source>
</evidence>
<dbReference type="GO" id="GO:0016020">
    <property type="term" value="C:membrane"/>
    <property type="evidence" value="ECO:0007669"/>
    <property type="project" value="UniProtKB-SubCell"/>
</dbReference>
<feature type="transmembrane region" description="Helical" evidence="6">
    <location>
        <begin position="107"/>
        <end position="128"/>
    </location>
</feature>
<feature type="transmembrane region" description="Helical" evidence="6">
    <location>
        <begin position="355"/>
        <end position="374"/>
    </location>
</feature>
<dbReference type="Gene3D" id="1.20.1250.20">
    <property type="entry name" value="MFS general substrate transporter like domains"/>
    <property type="match status" value="2"/>
</dbReference>
<dbReference type="InterPro" id="IPR036259">
    <property type="entry name" value="MFS_trans_sf"/>
</dbReference>
<reference evidence="8" key="1">
    <citation type="journal article" date="2020" name="mSystems">
        <title>Genome- and Community-Level Interaction Insights into Carbon Utilization and Element Cycling Functions of Hydrothermarchaeota in Hydrothermal Sediment.</title>
        <authorList>
            <person name="Zhou Z."/>
            <person name="Liu Y."/>
            <person name="Xu W."/>
            <person name="Pan J."/>
            <person name="Luo Z.H."/>
            <person name="Li M."/>
        </authorList>
    </citation>
    <scope>NUCLEOTIDE SEQUENCE [LARGE SCALE GENOMIC DNA]</scope>
    <source>
        <strain evidence="8">SpSt-711</strain>
    </source>
</reference>
<accession>A0A7V4JNV9</accession>
<dbReference type="InterPro" id="IPR011701">
    <property type="entry name" value="MFS"/>
</dbReference>
<keyword evidence="4 6" id="KW-1133">Transmembrane helix</keyword>
<evidence type="ECO:0000256" key="3">
    <source>
        <dbReference type="ARBA" id="ARBA00022692"/>
    </source>
</evidence>
<protein>
    <submittedName>
        <fullName evidence="8">MFS transporter</fullName>
    </submittedName>
</protein>